<evidence type="ECO:0000313" key="2">
    <source>
        <dbReference type="Proteomes" id="UP001529510"/>
    </source>
</evidence>
<feature type="non-terminal residue" evidence="1">
    <location>
        <position position="465"/>
    </location>
</feature>
<sequence length="465" mass="54810">MEIEYRKWSWSLHSAMMKIENKLHNNIENEAICEIEETDLQRELKILQQRDLKKNTDVQKAHHENTLYEKSKELALKLKDKVNNKNTLKKEFDLFWEQWLRKIITDTPPIKDIDIMRDLREILSDVHESVPTDHREWRDIFTVPNYSDYVWLSSSGVTGFLTGIYRSAKGVLGYGPQSIEDEDEAQIRSFVTDVALQTDTMILLFDIPKTGYNISYIQQLIGYIKRRVTEHQERQVKYVLKNEFFMDLVYSICKRASKLITDDHKMFREENDPFLYIEKKKKEYYSIFQKHLHGATSAAIFGEIICQKLKESITQSLYKKIARDLTDEIMTNCESLKGNRSKMEKHILKTLAEKENFSAYMDYINYPRDHFKSFIRDEVSHYISHKLSVSVWPKMKQNIKLLQKKIMKAANKSNERVKVNNGDVGLWLKSFTLQLSDVLIFSEKDLDGVKHDDVDGKLINVVIKK</sequence>
<name>A0ABD0MUD7_CIRMR</name>
<gene>
    <name evidence="1" type="ORF">M9458_051097</name>
</gene>
<dbReference type="PANTHER" id="PTHR22796">
    <property type="entry name" value="URG4-RELATED"/>
    <property type="match status" value="1"/>
</dbReference>
<dbReference type="PANTHER" id="PTHR22796:SF6">
    <property type="entry name" value="INTERFERON-INDUCED VERY LARGE GTPASE 1-RELATED"/>
    <property type="match status" value="1"/>
</dbReference>
<comment type="caution">
    <text evidence="1">The sequence shown here is derived from an EMBL/GenBank/DDBJ whole genome shotgun (WGS) entry which is preliminary data.</text>
</comment>
<dbReference type="EMBL" id="JAMKFB020000089">
    <property type="protein sequence ID" value="KAL0153617.1"/>
    <property type="molecule type" value="Genomic_DNA"/>
</dbReference>
<reference evidence="1 2" key="1">
    <citation type="submission" date="2024-05" db="EMBL/GenBank/DDBJ databases">
        <title>Genome sequencing and assembly of Indian major carp, Cirrhinus mrigala (Hamilton, 1822).</title>
        <authorList>
            <person name="Mohindra V."/>
            <person name="Chowdhury L.M."/>
            <person name="Lal K."/>
            <person name="Jena J.K."/>
        </authorList>
    </citation>
    <scope>NUCLEOTIDE SEQUENCE [LARGE SCALE GENOMIC DNA]</scope>
    <source>
        <strain evidence="1">CM1030</strain>
        <tissue evidence="1">Blood</tissue>
    </source>
</reference>
<dbReference type="AlphaFoldDB" id="A0ABD0MUD7"/>
<proteinExistence type="predicted"/>
<dbReference type="Proteomes" id="UP001529510">
    <property type="component" value="Unassembled WGS sequence"/>
</dbReference>
<accession>A0ABD0MUD7</accession>
<protein>
    <submittedName>
        <fullName evidence="1">Uncharacterized protein</fullName>
    </submittedName>
</protein>
<evidence type="ECO:0000313" key="1">
    <source>
        <dbReference type="EMBL" id="KAL0153617.1"/>
    </source>
</evidence>
<keyword evidence="2" id="KW-1185">Reference proteome</keyword>
<organism evidence="1 2">
    <name type="scientific">Cirrhinus mrigala</name>
    <name type="common">Mrigala</name>
    <dbReference type="NCBI Taxonomy" id="683832"/>
    <lineage>
        <taxon>Eukaryota</taxon>
        <taxon>Metazoa</taxon>
        <taxon>Chordata</taxon>
        <taxon>Craniata</taxon>
        <taxon>Vertebrata</taxon>
        <taxon>Euteleostomi</taxon>
        <taxon>Actinopterygii</taxon>
        <taxon>Neopterygii</taxon>
        <taxon>Teleostei</taxon>
        <taxon>Ostariophysi</taxon>
        <taxon>Cypriniformes</taxon>
        <taxon>Cyprinidae</taxon>
        <taxon>Labeoninae</taxon>
        <taxon>Labeonini</taxon>
        <taxon>Cirrhinus</taxon>
    </lineage>
</organism>